<dbReference type="PIRSF" id="PIRSF026760">
    <property type="entry name" value="UCP026760"/>
    <property type="match status" value="1"/>
</dbReference>
<dbReference type="Pfam" id="PF17396">
    <property type="entry name" value="DUF1611_N"/>
    <property type="match status" value="1"/>
</dbReference>
<evidence type="ECO:0000313" key="3">
    <source>
        <dbReference type="EMBL" id="EET90527.1"/>
    </source>
</evidence>
<dbReference type="InterPro" id="IPR035402">
    <property type="entry name" value="DgcN-like_N"/>
</dbReference>
<proteinExistence type="predicted"/>
<organism evidence="3 4">
    <name type="scientific">Candidatus Micrarchaeum acidiphilum ARMAN-2</name>
    <dbReference type="NCBI Taxonomy" id="425595"/>
    <lineage>
        <taxon>Archaea</taxon>
        <taxon>Candidatus Micrarchaeota</taxon>
        <taxon>Candidatus Micrarchaeia</taxon>
        <taxon>Candidatus Micrarchaeales</taxon>
        <taxon>Candidatus Micrarchaeaceae</taxon>
        <taxon>Candidatus Micrarchaeum</taxon>
    </lineage>
</organism>
<evidence type="ECO:0008006" key="5">
    <source>
        <dbReference type="Google" id="ProtNLM"/>
    </source>
</evidence>
<dbReference type="AlphaFoldDB" id="C7DG57"/>
<reference evidence="3 4" key="1">
    <citation type="journal article" date="2009" name="Genome Biol.">
        <title>Community-wide analysis of microbial genome sequence signatures.</title>
        <authorList>
            <person name="Dick G.J."/>
            <person name="Andersson A.F."/>
            <person name="Baker B.J."/>
            <person name="Simmons S.L."/>
            <person name="Thomas B.C."/>
            <person name="Yelton A.P."/>
            <person name="Banfield J.F."/>
        </authorList>
    </citation>
    <scope>NUCLEOTIDE SEQUENCE [LARGE SCALE GENOMIC DNA]</scope>
    <source>
        <strain evidence="3">ARMAN-2</strain>
    </source>
</reference>
<evidence type="ECO:0000259" key="2">
    <source>
        <dbReference type="Pfam" id="PF17396"/>
    </source>
</evidence>
<evidence type="ECO:0000259" key="1">
    <source>
        <dbReference type="Pfam" id="PF07755"/>
    </source>
</evidence>
<accession>C7DG57</accession>
<gene>
    <name evidence="3" type="ORF">UNLARM2_0060</name>
</gene>
<dbReference type="InterPro" id="IPR035086">
    <property type="entry name" value="DgcN-like_C"/>
</dbReference>
<sequence>MKYDKPPKAVILAQGFFGSTNGKTAHGLVRYSKRYEIVGVIDSKFAGRDAGEVLDGHRRGIPMLPSLDEAVGIGAKVLIVGVATDGGYLPKEYRRYVKSAIENGMDIVSGLHEFLSDDREFAALAKRKKVSITDVRKMFLGMQRFFTGDIEKVKAVKVAVLGTDSAIGKRTTAIMLVEKLNEMGHKAVFVGTGQTAWMQGAKYCALIDAMINDFVAGGIEGEVVRAWKENKPDFIVVEGQGGIMHPAYPGGFEIIAAARPDAIILQCAPKRIFYDGFEDYRIPDLKKFFEIMTLLSGKGPVGISLNTERMKKSEVQGYVKSYARRYGVPVSAPLYTGVDALASGLSGLLTHRARAVKKTG</sequence>
<name>C7DG57_MICA2</name>
<dbReference type="Proteomes" id="UP000332487">
    <property type="component" value="Unassembled WGS sequence"/>
</dbReference>
<dbReference type="Gene3D" id="3.40.50.300">
    <property type="entry name" value="P-loop containing nucleotide triphosphate hydrolases"/>
    <property type="match status" value="1"/>
</dbReference>
<reference evidence="3 4" key="2">
    <citation type="journal article" date="2010" name="Proc. Natl. Acad. Sci. U.S.A.">
        <title>Enigmatic, ultrasmall, uncultivated Archaea.</title>
        <authorList>
            <person name="Baker B.J."/>
            <person name="Comolli L.R."/>
            <person name="Dick G.J."/>
            <person name="Hauser L.J."/>
            <person name="Hyatt D."/>
            <person name="Dill B.D."/>
            <person name="Land M.L."/>
            <person name="Verberkmoes N.C."/>
            <person name="Hettich R.L."/>
            <person name="Banfield J.F."/>
        </authorList>
    </citation>
    <scope>NUCLEOTIDE SEQUENCE [LARGE SCALE GENOMIC DNA]</scope>
    <source>
        <strain evidence="3">ARMAN-2</strain>
    </source>
</reference>
<feature type="domain" description="D-glutamate N-acetyltransferase-like N-terminal" evidence="2">
    <location>
        <begin position="44"/>
        <end position="137"/>
    </location>
</feature>
<dbReference type="Gene3D" id="3.40.50.720">
    <property type="entry name" value="NAD(P)-binding Rossmann-like Domain"/>
    <property type="match status" value="1"/>
</dbReference>
<feature type="domain" description="D-glutamate N-acetyltransferase-like C-terminal" evidence="1">
    <location>
        <begin position="145"/>
        <end position="341"/>
    </location>
</feature>
<dbReference type="PANTHER" id="PTHR40690">
    <property type="entry name" value="GLL3100 PROTEIN"/>
    <property type="match status" value="1"/>
</dbReference>
<dbReference type="InterPro" id="IPR027417">
    <property type="entry name" value="P-loop_NTPase"/>
</dbReference>
<protein>
    <recommendedName>
        <fullName evidence="5">DUF1611 domain-containing protein</fullName>
    </recommendedName>
</protein>
<dbReference type="Pfam" id="PF07755">
    <property type="entry name" value="DUF1611"/>
    <property type="match status" value="1"/>
</dbReference>
<dbReference type="InterPro" id="IPR011669">
    <property type="entry name" value="DgcN-like"/>
</dbReference>
<dbReference type="SUPFAM" id="SSF52540">
    <property type="entry name" value="P-loop containing nucleoside triphosphate hydrolases"/>
    <property type="match status" value="1"/>
</dbReference>
<keyword evidence="4" id="KW-1185">Reference proteome</keyword>
<dbReference type="PANTHER" id="PTHR40690:SF1">
    <property type="entry name" value="DUF1611 DOMAIN-CONTAINING PROTEIN"/>
    <property type="match status" value="1"/>
</dbReference>
<dbReference type="EMBL" id="GG697236">
    <property type="protein sequence ID" value="EET90527.1"/>
    <property type="molecule type" value="Genomic_DNA"/>
</dbReference>
<evidence type="ECO:0000313" key="4">
    <source>
        <dbReference type="Proteomes" id="UP000332487"/>
    </source>
</evidence>